<dbReference type="InterPro" id="IPR041208">
    <property type="entry name" value="Cap15"/>
</dbReference>
<feature type="domain" description="CD-NTase-associated protein 15" evidence="2">
    <location>
        <begin position="88"/>
        <end position="213"/>
    </location>
</feature>
<dbReference type="Pfam" id="PF18153">
    <property type="entry name" value="Cap15_CD_rec"/>
    <property type="match status" value="1"/>
</dbReference>
<dbReference type="RefSeq" id="WP_224021287.1">
    <property type="nucleotide sequence ID" value="NZ_AP025014.1"/>
</dbReference>
<feature type="transmembrane region" description="Helical" evidence="1">
    <location>
        <begin position="47"/>
        <end position="66"/>
    </location>
</feature>
<dbReference type="Proteomes" id="UP001152518">
    <property type="component" value="Unassembled WGS sequence"/>
</dbReference>
<evidence type="ECO:0000256" key="1">
    <source>
        <dbReference type="SAM" id="Phobius"/>
    </source>
</evidence>
<sequence>MWKVLPKLGLIKALAFIFSILLLSVILCLLGGADFLVTLRFDNLLEISTYSSGVSLLFVFIIWLLAKWGWKLVWYIPKLDGILNENVCPNLNGKWTGCVVSSFKDEEGNSKTKNVEMVIKADFIGFEIKLKSTDNYQRSTVIQSEIYKDPRDGNFYVSYIFESVIDNPLPTDDSKFDGAAKLVVRFENNNIFLVGTYWTNRAWQRGENTAGTISLMLEN</sequence>
<gene>
    <name evidence="3" type="ORF">E2650_14130</name>
</gene>
<keyword evidence="1" id="KW-1133">Transmembrane helix</keyword>
<evidence type="ECO:0000313" key="3">
    <source>
        <dbReference type="EMBL" id="MDG5901007.1"/>
    </source>
</evidence>
<protein>
    <recommendedName>
        <fullName evidence="2">CD-NTase-associated protein 15 domain-containing protein</fullName>
    </recommendedName>
</protein>
<reference evidence="3" key="1">
    <citation type="journal article" date="2019" name="Int J Environ Res Public Health">
        <title>Characterization of Chromosome-Mediated BlaOXA-894 in Shewanella xiamenensis Isolated from Pig Wastewater.</title>
        <authorList>
            <person name="Zou H."/>
            <person name="Zhou Z."/>
            <person name="Xia H."/>
            <person name="Zhao Q."/>
            <person name="Li X."/>
        </authorList>
    </citation>
    <scope>NUCLEOTIDE SEQUENCE</scope>
    <source>
        <strain evidence="3">2015oxa</strain>
    </source>
</reference>
<reference evidence="3" key="2">
    <citation type="submission" date="2019-04" db="EMBL/GenBank/DDBJ databases">
        <authorList>
            <person name="Zou H."/>
        </authorList>
    </citation>
    <scope>NUCLEOTIDE SEQUENCE</scope>
    <source>
        <strain evidence="3">2015oxa</strain>
    </source>
</reference>
<name>A0AAW6QZ24_9GAMM</name>
<keyword evidence="1" id="KW-0472">Membrane</keyword>
<keyword evidence="1" id="KW-0812">Transmembrane</keyword>
<evidence type="ECO:0000259" key="2">
    <source>
        <dbReference type="Pfam" id="PF18153"/>
    </source>
</evidence>
<proteinExistence type="predicted"/>
<dbReference type="EMBL" id="SUNE01000009">
    <property type="protein sequence ID" value="MDG5901007.1"/>
    <property type="molecule type" value="Genomic_DNA"/>
</dbReference>
<organism evidence="3">
    <name type="scientific">Shewanella xiamenensis</name>
    <dbReference type="NCBI Taxonomy" id="332186"/>
    <lineage>
        <taxon>Bacteria</taxon>
        <taxon>Pseudomonadati</taxon>
        <taxon>Pseudomonadota</taxon>
        <taxon>Gammaproteobacteria</taxon>
        <taxon>Alteromonadales</taxon>
        <taxon>Shewanellaceae</taxon>
        <taxon>Shewanella</taxon>
    </lineage>
</organism>
<accession>A0AAW6QZ24</accession>
<dbReference type="AlphaFoldDB" id="A0AAW6QZ24"/>
<feature type="transmembrane region" description="Helical" evidence="1">
    <location>
        <begin position="12"/>
        <end position="35"/>
    </location>
</feature>
<comment type="caution">
    <text evidence="3">The sequence shown here is derived from an EMBL/GenBank/DDBJ whole genome shotgun (WGS) entry which is preliminary data.</text>
</comment>